<comment type="similarity">
    <text evidence="2">Belongs to the acetyltransferase family. ECO subfamily.</text>
</comment>
<reference evidence="14" key="1">
    <citation type="submission" date="2022-01" db="EMBL/GenBank/DDBJ databases">
        <authorList>
            <person name="Braso-Vives M."/>
        </authorList>
    </citation>
    <scope>NUCLEOTIDE SEQUENCE</scope>
</reference>
<gene>
    <name evidence="14" type="primary">ESCO1</name>
    <name evidence="14" type="ORF">BLAG_LOCUS14462</name>
</gene>
<feature type="compositionally biased region" description="Basic and acidic residues" evidence="11">
    <location>
        <begin position="68"/>
        <end position="94"/>
    </location>
</feature>
<comment type="subcellular location">
    <subcellularLocation>
        <location evidence="1">Nucleus</location>
    </subcellularLocation>
</comment>
<feature type="domain" description="N-acetyltransferase ESCO acetyl-transferase" evidence="13">
    <location>
        <begin position="623"/>
        <end position="690"/>
    </location>
</feature>
<dbReference type="Pfam" id="PF13880">
    <property type="entry name" value="Acetyltransf_13"/>
    <property type="match status" value="1"/>
</dbReference>
<keyword evidence="4" id="KW-0479">Metal-binding</keyword>
<feature type="compositionally biased region" description="Polar residues" evidence="11">
    <location>
        <begin position="364"/>
        <end position="378"/>
    </location>
</feature>
<feature type="compositionally biased region" description="Low complexity" evidence="11">
    <location>
        <begin position="386"/>
        <end position="403"/>
    </location>
</feature>
<keyword evidence="5" id="KW-0863">Zinc-finger</keyword>
<dbReference type="PANTHER" id="PTHR45884:SF2">
    <property type="entry name" value="N-ACETYLTRANSFERASE ECO"/>
    <property type="match status" value="1"/>
</dbReference>
<dbReference type="OrthoDB" id="428854at2759"/>
<dbReference type="PANTHER" id="PTHR45884">
    <property type="entry name" value="N-ACETYLTRANSFERASE ECO"/>
    <property type="match status" value="1"/>
</dbReference>
<feature type="compositionally biased region" description="Polar residues" evidence="11">
    <location>
        <begin position="440"/>
        <end position="451"/>
    </location>
</feature>
<dbReference type="EMBL" id="OV696687">
    <property type="protein sequence ID" value="CAH1255391.1"/>
    <property type="molecule type" value="Genomic_DNA"/>
</dbReference>
<protein>
    <submittedName>
        <fullName evidence="14">ESCO1 protein</fullName>
    </submittedName>
</protein>
<keyword evidence="9" id="KW-0012">Acyltransferase</keyword>
<keyword evidence="3" id="KW-0808">Transferase</keyword>
<feature type="region of interest" description="Disordered" evidence="11">
    <location>
        <begin position="351"/>
        <end position="465"/>
    </location>
</feature>
<evidence type="ECO:0000256" key="8">
    <source>
        <dbReference type="ARBA" id="ARBA00023306"/>
    </source>
</evidence>
<feature type="compositionally biased region" description="Basic and acidic residues" evidence="11">
    <location>
        <begin position="289"/>
        <end position="301"/>
    </location>
</feature>
<sequence length="691" mass="76017">MAGFESGKRRSPRGTRRTPTVQKRKLEMVDRSSSMTNAEKSEDVSQHSARSFYNKSSANQKQPYIGPLERKYLREIEEKRAQRSRETSAERPSSDSKVSPTAAPTPVPAGPRKYIITVPVKNKTIKARQTAALRKSPRKTSSPSLAPLRRSPRKAKTPQLKKSSPSLEKAHTGVTKSVPRTPPLSVNETVYTLTPSLFSDIDSQDTDETGSLAGSDVTDTSIIIGPSQPAKTTTVESQKDGQKAALMMGSPQRAKTPQQASPKSSPSQRQTKQVTLHAFLKKSPPRKTLGKETQVESKRPTEVVSELGSEVAGSSEQDELLMAFEELANAPESNVDENAWYDTDIDNTPSVCESEDLFPGYSGGNTAENAGTHKNTAGNEVDWTVGDEVSPSKSSSDSGCGSEVMEESRGSDQSGEPEAKRQKKCWPIFSGSPKPRSRLFNKSSPRSSPLSTGKLKLPRRPKEPQGMEQLIIDAGQKKIGAIVCETCGMLYTVGHADDEAAHQKYHHKFLNSVKFEGWKKEHVLATFHDGRIIMVLPDDPKYAIKKAEEVRELVDNELGFIKGYSTTRSNCKTLLFISNDKRVVGCVIAEQISKAYRVLPNDSQPSPSPSPLRAWCCDTRPVAAVCGISRVWTFRLWRKKKVASRLVDTLRSHFAFGCVLSKDDVAFSDPTPDGRKFAENYCGTAAFLCYK</sequence>
<feature type="region of interest" description="Disordered" evidence="11">
    <location>
        <begin position="1"/>
        <end position="318"/>
    </location>
</feature>
<dbReference type="GO" id="GO:0005634">
    <property type="term" value="C:nucleus"/>
    <property type="evidence" value="ECO:0007669"/>
    <property type="project" value="UniProtKB-SubCell"/>
</dbReference>
<dbReference type="GO" id="GO:0061733">
    <property type="term" value="F:protein-lysine-acetyltransferase activity"/>
    <property type="evidence" value="ECO:0007669"/>
    <property type="project" value="TreeGrafter"/>
</dbReference>
<evidence type="ECO:0000259" key="12">
    <source>
        <dbReference type="Pfam" id="PF13878"/>
    </source>
</evidence>
<evidence type="ECO:0000256" key="5">
    <source>
        <dbReference type="ARBA" id="ARBA00022771"/>
    </source>
</evidence>
<evidence type="ECO:0000256" key="1">
    <source>
        <dbReference type="ARBA" id="ARBA00004123"/>
    </source>
</evidence>
<evidence type="ECO:0000256" key="2">
    <source>
        <dbReference type="ARBA" id="ARBA00005816"/>
    </source>
</evidence>
<feature type="compositionally biased region" description="Low complexity" evidence="11">
    <location>
        <begin position="257"/>
        <end position="270"/>
    </location>
</feature>
<evidence type="ECO:0000313" key="15">
    <source>
        <dbReference type="Proteomes" id="UP000838412"/>
    </source>
</evidence>
<dbReference type="InterPro" id="IPR028009">
    <property type="entry name" value="ESCO_Acetyltransf_dom"/>
</dbReference>
<dbReference type="GO" id="GO:0000785">
    <property type="term" value="C:chromatin"/>
    <property type="evidence" value="ECO:0007669"/>
    <property type="project" value="TreeGrafter"/>
</dbReference>
<evidence type="ECO:0000256" key="10">
    <source>
        <dbReference type="ARBA" id="ARBA00047902"/>
    </source>
</evidence>
<name>A0A8J9ZIM0_BRALA</name>
<accession>A0A8J9ZIM0</accession>
<keyword evidence="8" id="KW-0131">Cell cycle</keyword>
<keyword evidence="6" id="KW-0862">Zinc</keyword>
<dbReference type="InterPro" id="IPR028005">
    <property type="entry name" value="AcTrfase_ESCO_Znf_dom"/>
</dbReference>
<proteinExistence type="inferred from homology"/>
<feature type="compositionally biased region" description="Polar residues" evidence="11">
    <location>
        <begin position="184"/>
        <end position="197"/>
    </location>
</feature>
<evidence type="ECO:0000256" key="3">
    <source>
        <dbReference type="ARBA" id="ARBA00022679"/>
    </source>
</evidence>
<evidence type="ECO:0000259" key="13">
    <source>
        <dbReference type="Pfam" id="PF13880"/>
    </source>
</evidence>
<feature type="domain" description="N-acetyltransferase ESCO zinc-finger" evidence="12">
    <location>
        <begin position="469"/>
        <end position="507"/>
    </location>
</feature>
<dbReference type="Proteomes" id="UP000838412">
    <property type="component" value="Chromosome 2"/>
</dbReference>
<dbReference type="GO" id="GO:0007064">
    <property type="term" value="P:mitotic sister chromatid cohesion"/>
    <property type="evidence" value="ECO:0007669"/>
    <property type="project" value="TreeGrafter"/>
</dbReference>
<evidence type="ECO:0000313" key="14">
    <source>
        <dbReference type="EMBL" id="CAH1255391.1"/>
    </source>
</evidence>
<evidence type="ECO:0000256" key="9">
    <source>
        <dbReference type="ARBA" id="ARBA00023315"/>
    </source>
</evidence>
<keyword evidence="15" id="KW-1185">Reference proteome</keyword>
<evidence type="ECO:0000256" key="11">
    <source>
        <dbReference type="SAM" id="MobiDB-lite"/>
    </source>
</evidence>
<keyword evidence="7" id="KW-0539">Nucleus</keyword>
<feature type="compositionally biased region" description="Polar residues" evidence="11">
    <location>
        <begin position="46"/>
        <end position="62"/>
    </location>
</feature>
<dbReference type="AlphaFoldDB" id="A0A8J9ZIM0"/>
<dbReference type="Pfam" id="PF13878">
    <property type="entry name" value="zf-C2H2_3"/>
    <property type="match status" value="1"/>
</dbReference>
<evidence type="ECO:0000256" key="7">
    <source>
        <dbReference type="ARBA" id="ARBA00023242"/>
    </source>
</evidence>
<evidence type="ECO:0000256" key="6">
    <source>
        <dbReference type="ARBA" id="ARBA00022833"/>
    </source>
</evidence>
<comment type="catalytic activity">
    <reaction evidence="10">
        <text>L-lysyl-[protein] + acetyl-CoA = N(6)-acetyl-L-lysyl-[protein] + CoA + H(+)</text>
        <dbReference type="Rhea" id="RHEA:45948"/>
        <dbReference type="Rhea" id="RHEA-COMP:9752"/>
        <dbReference type="Rhea" id="RHEA-COMP:10731"/>
        <dbReference type="ChEBI" id="CHEBI:15378"/>
        <dbReference type="ChEBI" id="CHEBI:29969"/>
        <dbReference type="ChEBI" id="CHEBI:57287"/>
        <dbReference type="ChEBI" id="CHEBI:57288"/>
        <dbReference type="ChEBI" id="CHEBI:61930"/>
    </reaction>
</comment>
<evidence type="ECO:0000256" key="4">
    <source>
        <dbReference type="ARBA" id="ARBA00022723"/>
    </source>
</evidence>
<dbReference type="GO" id="GO:0008270">
    <property type="term" value="F:zinc ion binding"/>
    <property type="evidence" value="ECO:0007669"/>
    <property type="project" value="UniProtKB-KW"/>
</dbReference>
<organism evidence="14 15">
    <name type="scientific">Branchiostoma lanceolatum</name>
    <name type="common">Common lancelet</name>
    <name type="synonym">Amphioxus lanceolatum</name>
    <dbReference type="NCBI Taxonomy" id="7740"/>
    <lineage>
        <taxon>Eukaryota</taxon>
        <taxon>Metazoa</taxon>
        <taxon>Chordata</taxon>
        <taxon>Cephalochordata</taxon>
        <taxon>Leptocardii</taxon>
        <taxon>Amphioxiformes</taxon>
        <taxon>Branchiostomatidae</taxon>
        <taxon>Branchiostoma</taxon>
    </lineage>
</organism>